<keyword evidence="2" id="KW-1185">Reference proteome</keyword>
<reference evidence="1" key="1">
    <citation type="submission" date="2021-06" db="EMBL/GenBank/DDBJ databases">
        <authorList>
            <person name="Kallberg Y."/>
            <person name="Tangrot J."/>
            <person name="Rosling A."/>
        </authorList>
    </citation>
    <scope>NUCLEOTIDE SEQUENCE</scope>
    <source>
        <strain evidence="1">IN212</strain>
    </source>
</reference>
<evidence type="ECO:0000313" key="2">
    <source>
        <dbReference type="Proteomes" id="UP000789396"/>
    </source>
</evidence>
<sequence>MPVYATALAGIGLISGGIFRNWFKFSIDWHGSIMFVESGGGGSAYNEPSYAYRNYRPEQPYGSSGPHMPGLFATQIAKFNIKMIA</sequence>
<comment type="caution">
    <text evidence="1">The sequence shown here is derived from an EMBL/GenBank/DDBJ whole genome shotgun (WGS) entry which is preliminary data.</text>
</comment>
<evidence type="ECO:0000313" key="1">
    <source>
        <dbReference type="EMBL" id="CAG8489056.1"/>
    </source>
</evidence>
<dbReference type="EMBL" id="CAJVPZ010001309">
    <property type="protein sequence ID" value="CAG8489056.1"/>
    <property type="molecule type" value="Genomic_DNA"/>
</dbReference>
<accession>A0A9N8WLM9</accession>
<gene>
    <name evidence="1" type="ORF">RFULGI_LOCUS1893</name>
</gene>
<dbReference type="Proteomes" id="UP000789396">
    <property type="component" value="Unassembled WGS sequence"/>
</dbReference>
<name>A0A9N8WLM9_9GLOM</name>
<organism evidence="1 2">
    <name type="scientific">Racocetra fulgida</name>
    <dbReference type="NCBI Taxonomy" id="60492"/>
    <lineage>
        <taxon>Eukaryota</taxon>
        <taxon>Fungi</taxon>
        <taxon>Fungi incertae sedis</taxon>
        <taxon>Mucoromycota</taxon>
        <taxon>Glomeromycotina</taxon>
        <taxon>Glomeromycetes</taxon>
        <taxon>Diversisporales</taxon>
        <taxon>Gigasporaceae</taxon>
        <taxon>Racocetra</taxon>
    </lineage>
</organism>
<protein>
    <submittedName>
        <fullName evidence="1">3094_t:CDS:1</fullName>
    </submittedName>
</protein>
<dbReference type="AlphaFoldDB" id="A0A9N8WLM9"/>
<proteinExistence type="predicted"/>
<dbReference type="OrthoDB" id="5586934at2759"/>